<dbReference type="Proteomes" id="UP001521137">
    <property type="component" value="Unassembled WGS sequence"/>
</dbReference>
<reference evidence="1 2" key="1">
    <citation type="submission" date="2022-01" db="EMBL/GenBank/DDBJ databases">
        <title>Paraglaciecola sp. G1-23.</title>
        <authorList>
            <person name="Jin M.S."/>
            <person name="Han D.M."/>
            <person name="Kim H.M."/>
            <person name="Jeon C.O."/>
        </authorList>
    </citation>
    <scope>NUCLEOTIDE SEQUENCE [LARGE SCALE GENOMIC DNA]</scope>
    <source>
        <strain evidence="1 2">G1-23</strain>
    </source>
</reference>
<dbReference type="Gene3D" id="3.40.50.880">
    <property type="match status" value="1"/>
</dbReference>
<comment type="caution">
    <text evidence="1">The sequence shown here is derived from an EMBL/GenBank/DDBJ whole genome shotgun (WGS) entry which is preliminary data.</text>
</comment>
<evidence type="ECO:0000313" key="1">
    <source>
        <dbReference type="EMBL" id="MCF2948116.1"/>
    </source>
</evidence>
<dbReference type="EMBL" id="JAKGAS010000004">
    <property type="protein sequence ID" value="MCF2948116.1"/>
    <property type="molecule type" value="Genomic_DNA"/>
</dbReference>
<dbReference type="Pfam" id="PF07722">
    <property type="entry name" value="Peptidase_C26"/>
    <property type="match status" value="1"/>
</dbReference>
<organism evidence="1 2">
    <name type="scientific">Paraglaciecola algarum</name>
    <dbReference type="NCBI Taxonomy" id="3050085"/>
    <lineage>
        <taxon>Bacteria</taxon>
        <taxon>Pseudomonadati</taxon>
        <taxon>Pseudomonadota</taxon>
        <taxon>Gammaproteobacteria</taxon>
        <taxon>Alteromonadales</taxon>
        <taxon>Alteromonadaceae</taxon>
        <taxon>Paraglaciecola</taxon>
    </lineage>
</organism>
<dbReference type="PROSITE" id="PS51273">
    <property type="entry name" value="GATASE_TYPE_1"/>
    <property type="match status" value="1"/>
</dbReference>
<proteinExistence type="predicted"/>
<sequence>MRADTNPSYAEIRDGIDQRWLSFLLACNLQPIIVPNNLTLIKMICAEVNFDGLLLTGGNNVASDGLLDKNRDECENILLQHALDKDLPVLGVCRGMQFISHYFGSALRACEGHVTESLKIVHKSESRLSKTIKHLSKVNSYHNFQVSAPPKNFEVLVTSEDSVIKCIEHNSAPIMGIMWHPERDKPFVKENIQLFQQLFQRMNTIA</sequence>
<evidence type="ECO:0000313" key="2">
    <source>
        <dbReference type="Proteomes" id="UP001521137"/>
    </source>
</evidence>
<dbReference type="SUPFAM" id="SSF52317">
    <property type="entry name" value="Class I glutamine amidotransferase-like"/>
    <property type="match status" value="1"/>
</dbReference>
<dbReference type="InterPro" id="IPR011697">
    <property type="entry name" value="Peptidase_C26"/>
</dbReference>
<dbReference type="PANTHER" id="PTHR43235:SF1">
    <property type="entry name" value="GLUTAMINE AMIDOTRANSFERASE PB2B2.05-RELATED"/>
    <property type="match status" value="1"/>
</dbReference>
<protein>
    <submittedName>
        <fullName evidence="1">Gamma-glutamyl-gamma-aminobutyrate hydrolase family protein</fullName>
    </submittedName>
</protein>
<dbReference type="GO" id="GO:0016787">
    <property type="term" value="F:hydrolase activity"/>
    <property type="evidence" value="ECO:0007669"/>
    <property type="project" value="UniProtKB-KW"/>
</dbReference>
<keyword evidence="2" id="KW-1185">Reference proteome</keyword>
<name>A0ABS9D8X8_9ALTE</name>
<keyword evidence="1" id="KW-0378">Hydrolase</keyword>
<dbReference type="RefSeq" id="WP_235311732.1">
    <property type="nucleotide sequence ID" value="NZ_JAKGAS010000004.1"/>
</dbReference>
<accession>A0ABS9D8X8</accession>
<dbReference type="PANTHER" id="PTHR43235">
    <property type="entry name" value="GLUTAMINE AMIDOTRANSFERASE PB2B2.05-RELATED"/>
    <property type="match status" value="1"/>
</dbReference>
<gene>
    <name evidence="1" type="ORF">L0668_08365</name>
</gene>
<dbReference type="InterPro" id="IPR044668">
    <property type="entry name" value="PuuD-like"/>
</dbReference>
<dbReference type="InterPro" id="IPR029062">
    <property type="entry name" value="Class_I_gatase-like"/>
</dbReference>